<evidence type="ECO:0000313" key="2">
    <source>
        <dbReference type="EMBL" id="TGJ79935.1"/>
    </source>
</evidence>
<feature type="region of interest" description="Disordered" evidence="1">
    <location>
        <begin position="1"/>
        <end position="84"/>
    </location>
</feature>
<dbReference type="Proteomes" id="UP000297716">
    <property type="component" value="Unassembled WGS sequence"/>
</dbReference>
<feature type="compositionally biased region" description="Polar residues" evidence="1">
    <location>
        <begin position="1"/>
        <end position="23"/>
    </location>
</feature>
<accession>A0A4Z0YKZ7</accession>
<feature type="compositionally biased region" description="Low complexity" evidence="1">
    <location>
        <begin position="144"/>
        <end position="153"/>
    </location>
</feature>
<dbReference type="STRING" id="37992.A0A4Z0YKZ7"/>
<name>A0A4Z0YKZ7_9PEZI</name>
<evidence type="ECO:0000256" key="1">
    <source>
        <dbReference type="SAM" id="MobiDB-lite"/>
    </source>
</evidence>
<comment type="caution">
    <text evidence="2">The sequence shown here is derived from an EMBL/GenBank/DDBJ whole genome shotgun (WGS) entry which is preliminary data.</text>
</comment>
<gene>
    <name evidence="2" type="ORF">E0Z10_g8828</name>
</gene>
<keyword evidence="3" id="KW-1185">Reference proteome</keyword>
<dbReference type="EMBL" id="SKBN01000252">
    <property type="protein sequence ID" value="TGJ79935.1"/>
    <property type="molecule type" value="Genomic_DNA"/>
</dbReference>
<protein>
    <submittedName>
        <fullName evidence="2">Uncharacterized protein</fullName>
    </submittedName>
</protein>
<proteinExistence type="predicted"/>
<evidence type="ECO:0000313" key="3">
    <source>
        <dbReference type="Proteomes" id="UP000297716"/>
    </source>
</evidence>
<dbReference type="OrthoDB" id="6513042at2759"/>
<organism evidence="2 3">
    <name type="scientific">Xylaria hypoxylon</name>
    <dbReference type="NCBI Taxonomy" id="37992"/>
    <lineage>
        <taxon>Eukaryota</taxon>
        <taxon>Fungi</taxon>
        <taxon>Dikarya</taxon>
        <taxon>Ascomycota</taxon>
        <taxon>Pezizomycotina</taxon>
        <taxon>Sordariomycetes</taxon>
        <taxon>Xylariomycetidae</taxon>
        <taxon>Xylariales</taxon>
        <taxon>Xylariaceae</taxon>
        <taxon>Xylaria</taxon>
    </lineage>
</organism>
<feature type="compositionally biased region" description="Basic and acidic residues" evidence="1">
    <location>
        <begin position="54"/>
        <end position="72"/>
    </location>
</feature>
<feature type="compositionally biased region" description="Basic and acidic residues" evidence="1">
    <location>
        <begin position="25"/>
        <end position="38"/>
    </location>
</feature>
<feature type="compositionally biased region" description="Basic residues" evidence="1">
    <location>
        <begin position="134"/>
        <end position="143"/>
    </location>
</feature>
<dbReference type="AlphaFoldDB" id="A0A4Z0YKZ7"/>
<reference evidence="2 3" key="1">
    <citation type="submission" date="2019-03" db="EMBL/GenBank/DDBJ databases">
        <title>Draft genome sequence of Xylaria hypoxylon DSM 108379, a ubiquitous saprotrophic-parasitic fungi on hardwood.</title>
        <authorList>
            <person name="Buettner E."/>
            <person name="Leonhardt S."/>
            <person name="Gebauer A.M."/>
            <person name="Liers C."/>
            <person name="Hofrichter M."/>
            <person name="Kellner H."/>
        </authorList>
    </citation>
    <scope>NUCLEOTIDE SEQUENCE [LARGE SCALE GENOMIC DNA]</scope>
    <source>
        <strain evidence="2 3">DSM 108379</strain>
    </source>
</reference>
<sequence>MPLQKSFSEQNGSLRPSAASNTRPRPLERVADTTKQKLDAFNFRAPAQEPEADEPIKREVVDENDNPVKRDAASLPSNLPLDPMRHLGTPVNRLAWQDLIGDSDVKGDDEEASPQEKIGWDTKQRPMYGVSPMPRKRGSKRARSSSPVSSPAVNVQKLSAALKSPRADPAIELWDRFSLSGSTATTPLGAANPALAQIMVSSSPQPPKFAGAGRRGRGVEKSY</sequence>
<feature type="region of interest" description="Disordered" evidence="1">
    <location>
        <begin position="102"/>
        <end position="155"/>
    </location>
</feature>
<feature type="region of interest" description="Disordered" evidence="1">
    <location>
        <begin position="201"/>
        <end position="223"/>
    </location>
</feature>